<keyword evidence="5" id="KW-0804">Transcription</keyword>
<accession>A0A844Z0V5</accession>
<keyword evidence="4" id="KW-0238">DNA-binding</keyword>
<name>A0A844Z0V5_9SPHN</name>
<dbReference type="PANTHER" id="PTHR44688">
    <property type="entry name" value="DNA-BINDING TRANSCRIPTIONAL ACTIVATOR DEVR_DOSR"/>
    <property type="match status" value="1"/>
</dbReference>
<keyword evidence="10" id="KW-1185">Reference proteome</keyword>
<dbReference type="SUPFAM" id="SSF52172">
    <property type="entry name" value="CheY-like"/>
    <property type="match status" value="1"/>
</dbReference>
<evidence type="ECO:0000259" key="8">
    <source>
        <dbReference type="PROSITE" id="PS50110"/>
    </source>
</evidence>
<dbReference type="Pfam" id="PF00072">
    <property type="entry name" value="Response_reg"/>
    <property type="match status" value="1"/>
</dbReference>
<feature type="domain" description="HTH luxR-type" evidence="7">
    <location>
        <begin position="135"/>
        <end position="200"/>
    </location>
</feature>
<dbReference type="Proteomes" id="UP000466966">
    <property type="component" value="Unassembled WGS sequence"/>
</dbReference>
<dbReference type="SUPFAM" id="SSF46894">
    <property type="entry name" value="C-terminal effector domain of the bipartite response regulators"/>
    <property type="match status" value="1"/>
</dbReference>
<dbReference type="InterPro" id="IPR016032">
    <property type="entry name" value="Sig_transdc_resp-reg_C-effctor"/>
</dbReference>
<evidence type="ECO:0000259" key="7">
    <source>
        <dbReference type="PROSITE" id="PS50043"/>
    </source>
</evidence>
<dbReference type="PROSITE" id="PS00622">
    <property type="entry name" value="HTH_LUXR_1"/>
    <property type="match status" value="1"/>
</dbReference>
<dbReference type="InterPro" id="IPR036388">
    <property type="entry name" value="WH-like_DNA-bd_sf"/>
</dbReference>
<dbReference type="CDD" id="cd06170">
    <property type="entry name" value="LuxR_C_like"/>
    <property type="match status" value="1"/>
</dbReference>
<proteinExistence type="predicted"/>
<organism evidence="9 10">
    <name type="scientific">Alteraurantiacibacter buctensis</name>
    <dbReference type="NCBI Taxonomy" id="1503981"/>
    <lineage>
        <taxon>Bacteria</taxon>
        <taxon>Pseudomonadati</taxon>
        <taxon>Pseudomonadota</taxon>
        <taxon>Alphaproteobacteria</taxon>
        <taxon>Sphingomonadales</taxon>
        <taxon>Erythrobacteraceae</taxon>
        <taxon>Alteraurantiacibacter</taxon>
    </lineage>
</organism>
<dbReference type="Gene3D" id="1.10.10.10">
    <property type="entry name" value="Winged helix-like DNA-binding domain superfamily/Winged helix DNA-binding domain"/>
    <property type="match status" value="1"/>
</dbReference>
<evidence type="ECO:0000256" key="5">
    <source>
        <dbReference type="ARBA" id="ARBA00023163"/>
    </source>
</evidence>
<sequence>MSEAAVHVIDDDDGVRDSLSFLLDCSGIATRTYSSAAQFLAALPGIAPGCIITDVRMPDMTGLELLDELKRRGLDTPVIVVTGHADVPMAIQALHAGVADFIEKPFSDEAILVAVRAALARQQDRSELEAERSQIVARLATLSGREREVMDGLVEGKANKVIAFELDISARTVEVYRANAMTKMQARTLSELVRMAMIARIG</sequence>
<comment type="caution">
    <text evidence="9">The sequence shown here is derived from an EMBL/GenBank/DDBJ whole genome shotgun (WGS) entry which is preliminary data.</text>
</comment>
<dbReference type="EMBL" id="WTYV01000007">
    <property type="protein sequence ID" value="MXO72978.1"/>
    <property type="molecule type" value="Genomic_DNA"/>
</dbReference>
<keyword evidence="3" id="KW-0805">Transcription regulation</keyword>
<evidence type="ECO:0000256" key="1">
    <source>
        <dbReference type="ARBA" id="ARBA00022553"/>
    </source>
</evidence>
<dbReference type="PRINTS" id="PR00038">
    <property type="entry name" value="HTHLUXR"/>
</dbReference>
<dbReference type="Pfam" id="PF00196">
    <property type="entry name" value="GerE"/>
    <property type="match status" value="1"/>
</dbReference>
<dbReference type="Gene3D" id="3.40.50.2300">
    <property type="match status" value="1"/>
</dbReference>
<dbReference type="OrthoDB" id="9782655at2"/>
<evidence type="ECO:0000313" key="10">
    <source>
        <dbReference type="Proteomes" id="UP000466966"/>
    </source>
</evidence>
<dbReference type="InterPro" id="IPR001789">
    <property type="entry name" value="Sig_transdc_resp-reg_receiver"/>
</dbReference>
<protein>
    <submittedName>
        <fullName evidence="9">Response regulator</fullName>
    </submittedName>
</protein>
<evidence type="ECO:0000256" key="4">
    <source>
        <dbReference type="ARBA" id="ARBA00023125"/>
    </source>
</evidence>
<feature type="domain" description="Response regulatory" evidence="8">
    <location>
        <begin position="5"/>
        <end position="119"/>
    </location>
</feature>
<reference evidence="9 10" key="1">
    <citation type="submission" date="2019-12" db="EMBL/GenBank/DDBJ databases">
        <title>Genomic-based taxomic classification of the family Erythrobacteraceae.</title>
        <authorList>
            <person name="Xu L."/>
        </authorList>
    </citation>
    <scope>NUCLEOTIDE SEQUENCE [LARGE SCALE GENOMIC DNA]</scope>
    <source>
        <strain evidence="9 10">M0322</strain>
    </source>
</reference>
<dbReference type="PROSITE" id="PS50043">
    <property type="entry name" value="HTH_LUXR_2"/>
    <property type="match status" value="1"/>
</dbReference>
<gene>
    <name evidence="9" type="ORF">GRI99_15215</name>
</gene>
<dbReference type="FunFam" id="3.40.50.2300:FF:000018">
    <property type="entry name" value="DNA-binding transcriptional regulator NtrC"/>
    <property type="match status" value="1"/>
</dbReference>
<dbReference type="SMART" id="SM00448">
    <property type="entry name" value="REC"/>
    <property type="match status" value="1"/>
</dbReference>
<keyword evidence="2" id="KW-0902">Two-component regulatory system</keyword>
<dbReference type="GO" id="GO:0000160">
    <property type="term" value="P:phosphorelay signal transduction system"/>
    <property type="evidence" value="ECO:0007669"/>
    <property type="project" value="UniProtKB-KW"/>
</dbReference>
<evidence type="ECO:0000256" key="3">
    <source>
        <dbReference type="ARBA" id="ARBA00023015"/>
    </source>
</evidence>
<dbReference type="RefSeq" id="WP_160772915.1">
    <property type="nucleotide sequence ID" value="NZ_WTYV01000007.1"/>
</dbReference>
<evidence type="ECO:0000256" key="6">
    <source>
        <dbReference type="PROSITE-ProRule" id="PRU00169"/>
    </source>
</evidence>
<dbReference type="NCBIfam" id="NF006900">
    <property type="entry name" value="PRK09390.1"/>
    <property type="match status" value="1"/>
</dbReference>
<dbReference type="GO" id="GO:0006355">
    <property type="term" value="P:regulation of DNA-templated transcription"/>
    <property type="evidence" value="ECO:0007669"/>
    <property type="project" value="InterPro"/>
</dbReference>
<dbReference type="AlphaFoldDB" id="A0A844Z0V5"/>
<dbReference type="GO" id="GO:0003677">
    <property type="term" value="F:DNA binding"/>
    <property type="evidence" value="ECO:0007669"/>
    <property type="project" value="UniProtKB-KW"/>
</dbReference>
<dbReference type="PROSITE" id="PS50110">
    <property type="entry name" value="RESPONSE_REGULATORY"/>
    <property type="match status" value="1"/>
</dbReference>
<dbReference type="InterPro" id="IPR000792">
    <property type="entry name" value="Tscrpt_reg_LuxR_C"/>
</dbReference>
<keyword evidence="1 6" id="KW-0597">Phosphoprotein</keyword>
<dbReference type="SMART" id="SM00421">
    <property type="entry name" value="HTH_LUXR"/>
    <property type="match status" value="1"/>
</dbReference>
<dbReference type="CDD" id="cd17537">
    <property type="entry name" value="REC_FixJ"/>
    <property type="match status" value="1"/>
</dbReference>
<feature type="modified residue" description="4-aspartylphosphate" evidence="6">
    <location>
        <position position="54"/>
    </location>
</feature>
<evidence type="ECO:0000256" key="2">
    <source>
        <dbReference type="ARBA" id="ARBA00023012"/>
    </source>
</evidence>
<dbReference type="PANTHER" id="PTHR44688:SF16">
    <property type="entry name" value="DNA-BINDING TRANSCRIPTIONAL ACTIVATOR DEVR_DOSR"/>
    <property type="match status" value="1"/>
</dbReference>
<evidence type="ECO:0000313" key="9">
    <source>
        <dbReference type="EMBL" id="MXO72978.1"/>
    </source>
</evidence>
<dbReference type="InterPro" id="IPR011006">
    <property type="entry name" value="CheY-like_superfamily"/>
</dbReference>